<gene>
    <name evidence="1" type="ORF">PHYPA_026134</name>
</gene>
<dbReference type="EnsemblPlants" id="Pp3c21_14029V3.1">
    <property type="protein sequence ID" value="PAC:32915033.CDS.1"/>
    <property type="gene ID" value="Pp3c21_14029"/>
</dbReference>
<sequence length="83" mass="10200">MLNVVEIFERIPRIRKKSANKPSGFSWSKRRVQYRHVRLTAEASERIENRATLYTDWRCIKTHWKPEGWGEREREREGDRREE</sequence>
<reference evidence="2" key="3">
    <citation type="submission" date="2020-12" db="UniProtKB">
        <authorList>
            <consortium name="EnsemblPlants"/>
        </authorList>
    </citation>
    <scope>IDENTIFICATION</scope>
</reference>
<dbReference type="AlphaFoldDB" id="A0A2K1IRV3"/>
<protein>
    <submittedName>
        <fullName evidence="1 2">Uncharacterized protein</fullName>
    </submittedName>
</protein>
<proteinExistence type="predicted"/>
<evidence type="ECO:0000313" key="2">
    <source>
        <dbReference type="EnsemblPlants" id="PAC:32915033.CDS.1"/>
    </source>
</evidence>
<evidence type="ECO:0000313" key="3">
    <source>
        <dbReference type="Proteomes" id="UP000006727"/>
    </source>
</evidence>
<dbReference type="EMBL" id="ABEU02000021">
    <property type="protein sequence ID" value="PNR32009.1"/>
    <property type="molecule type" value="Genomic_DNA"/>
</dbReference>
<reference evidence="1 3" key="2">
    <citation type="journal article" date="2018" name="Plant J.">
        <title>The Physcomitrella patens chromosome-scale assembly reveals moss genome structure and evolution.</title>
        <authorList>
            <person name="Lang D."/>
            <person name="Ullrich K.K."/>
            <person name="Murat F."/>
            <person name="Fuchs J."/>
            <person name="Jenkins J."/>
            <person name="Haas F.B."/>
            <person name="Piednoel M."/>
            <person name="Gundlach H."/>
            <person name="Van Bel M."/>
            <person name="Meyberg R."/>
            <person name="Vives C."/>
            <person name="Morata J."/>
            <person name="Symeonidi A."/>
            <person name="Hiss M."/>
            <person name="Muchero W."/>
            <person name="Kamisugi Y."/>
            <person name="Saleh O."/>
            <person name="Blanc G."/>
            <person name="Decker E.L."/>
            <person name="van Gessel N."/>
            <person name="Grimwood J."/>
            <person name="Hayes R.D."/>
            <person name="Graham S.W."/>
            <person name="Gunter L.E."/>
            <person name="McDaniel S.F."/>
            <person name="Hoernstein S.N.W."/>
            <person name="Larsson A."/>
            <person name="Li F.W."/>
            <person name="Perroud P.F."/>
            <person name="Phillips J."/>
            <person name="Ranjan P."/>
            <person name="Rokshar D.S."/>
            <person name="Rothfels C.J."/>
            <person name="Schneider L."/>
            <person name="Shu S."/>
            <person name="Stevenson D.W."/>
            <person name="Thummler F."/>
            <person name="Tillich M."/>
            <person name="Villarreal Aguilar J.C."/>
            <person name="Widiez T."/>
            <person name="Wong G.K."/>
            <person name="Wymore A."/>
            <person name="Zhang Y."/>
            <person name="Zimmer A.D."/>
            <person name="Quatrano R.S."/>
            <person name="Mayer K.F.X."/>
            <person name="Goodstein D."/>
            <person name="Casacuberta J.M."/>
            <person name="Vandepoele K."/>
            <person name="Reski R."/>
            <person name="Cuming A.C."/>
            <person name="Tuskan G.A."/>
            <person name="Maumus F."/>
            <person name="Salse J."/>
            <person name="Schmutz J."/>
            <person name="Rensing S.A."/>
        </authorList>
    </citation>
    <scope>NUCLEOTIDE SEQUENCE [LARGE SCALE GENOMIC DNA]</scope>
    <source>
        <strain evidence="2 3">cv. Gransden 2004</strain>
    </source>
</reference>
<evidence type="ECO:0000313" key="1">
    <source>
        <dbReference type="EMBL" id="PNR32009.1"/>
    </source>
</evidence>
<dbReference type="Proteomes" id="UP000006727">
    <property type="component" value="Chromosome 21"/>
</dbReference>
<reference evidence="1 3" key="1">
    <citation type="journal article" date="2008" name="Science">
        <title>The Physcomitrella genome reveals evolutionary insights into the conquest of land by plants.</title>
        <authorList>
            <person name="Rensing S."/>
            <person name="Lang D."/>
            <person name="Zimmer A."/>
            <person name="Terry A."/>
            <person name="Salamov A."/>
            <person name="Shapiro H."/>
            <person name="Nishiyama T."/>
            <person name="Perroud P.-F."/>
            <person name="Lindquist E."/>
            <person name="Kamisugi Y."/>
            <person name="Tanahashi T."/>
            <person name="Sakakibara K."/>
            <person name="Fujita T."/>
            <person name="Oishi K."/>
            <person name="Shin-I T."/>
            <person name="Kuroki Y."/>
            <person name="Toyoda A."/>
            <person name="Suzuki Y."/>
            <person name="Hashimoto A."/>
            <person name="Yamaguchi K."/>
            <person name="Sugano A."/>
            <person name="Kohara Y."/>
            <person name="Fujiyama A."/>
            <person name="Anterola A."/>
            <person name="Aoki S."/>
            <person name="Ashton N."/>
            <person name="Barbazuk W.B."/>
            <person name="Barker E."/>
            <person name="Bennetzen J."/>
            <person name="Bezanilla M."/>
            <person name="Blankenship R."/>
            <person name="Cho S.H."/>
            <person name="Dutcher S."/>
            <person name="Estelle M."/>
            <person name="Fawcett J.A."/>
            <person name="Gundlach H."/>
            <person name="Hanada K."/>
            <person name="Heyl A."/>
            <person name="Hicks K.A."/>
            <person name="Hugh J."/>
            <person name="Lohr M."/>
            <person name="Mayer K."/>
            <person name="Melkozernov A."/>
            <person name="Murata T."/>
            <person name="Nelson D."/>
            <person name="Pils B."/>
            <person name="Prigge M."/>
            <person name="Reiss B."/>
            <person name="Renner T."/>
            <person name="Rombauts S."/>
            <person name="Rushton P."/>
            <person name="Sanderfoot A."/>
            <person name="Schween G."/>
            <person name="Shiu S.-H."/>
            <person name="Stueber K."/>
            <person name="Theodoulou F.L."/>
            <person name="Tu H."/>
            <person name="Van de Peer Y."/>
            <person name="Verrier P.J."/>
            <person name="Waters E."/>
            <person name="Wood A."/>
            <person name="Yang L."/>
            <person name="Cove D."/>
            <person name="Cuming A."/>
            <person name="Hasebe M."/>
            <person name="Lucas S."/>
            <person name="Mishler D.B."/>
            <person name="Reski R."/>
            <person name="Grigoriev I."/>
            <person name="Quatrano R.S."/>
            <person name="Boore J.L."/>
        </authorList>
    </citation>
    <scope>NUCLEOTIDE SEQUENCE [LARGE SCALE GENOMIC DNA]</scope>
    <source>
        <strain evidence="2 3">cv. Gransden 2004</strain>
    </source>
</reference>
<keyword evidence="3" id="KW-1185">Reference proteome</keyword>
<name>A0A2K1IRV3_PHYPA</name>
<organism evidence="1">
    <name type="scientific">Physcomitrium patens</name>
    <name type="common">Spreading-leaved earth moss</name>
    <name type="synonym">Physcomitrella patens</name>
    <dbReference type="NCBI Taxonomy" id="3218"/>
    <lineage>
        <taxon>Eukaryota</taxon>
        <taxon>Viridiplantae</taxon>
        <taxon>Streptophyta</taxon>
        <taxon>Embryophyta</taxon>
        <taxon>Bryophyta</taxon>
        <taxon>Bryophytina</taxon>
        <taxon>Bryopsida</taxon>
        <taxon>Funariidae</taxon>
        <taxon>Funariales</taxon>
        <taxon>Funariaceae</taxon>
        <taxon>Physcomitrium</taxon>
    </lineage>
</organism>
<dbReference type="Gramene" id="Pp3c21_14029V3.1">
    <property type="protein sequence ID" value="PAC:32915033.CDS.1"/>
    <property type="gene ID" value="Pp3c21_14029"/>
</dbReference>
<dbReference type="InParanoid" id="A0A2K1IRV3"/>
<accession>A0A2K1IRV3</accession>